<feature type="transmembrane region" description="Helical" evidence="1">
    <location>
        <begin position="39"/>
        <end position="60"/>
    </location>
</feature>
<proteinExistence type="predicted"/>
<dbReference type="Gene3D" id="3.40.50.300">
    <property type="entry name" value="P-loop containing nucleotide triphosphate hydrolases"/>
    <property type="match status" value="1"/>
</dbReference>
<dbReference type="InterPro" id="IPR027417">
    <property type="entry name" value="P-loop_NTPase"/>
</dbReference>
<comment type="caution">
    <text evidence="2">The sequence shown here is derived from an EMBL/GenBank/DDBJ whole genome shotgun (WGS) entry which is preliminary data.</text>
</comment>
<organism evidence="2 3">
    <name type="scientific">Coprococcus hominis</name>
    <name type="common">ex Liu et al. 2022</name>
    <dbReference type="NCBI Taxonomy" id="2763039"/>
    <lineage>
        <taxon>Bacteria</taxon>
        <taxon>Bacillati</taxon>
        <taxon>Bacillota</taxon>
        <taxon>Clostridia</taxon>
        <taxon>Lachnospirales</taxon>
        <taxon>Lachnospiraceae</taxon>
        <taxon>Coprococcus</taxon>
    </lineage>
</organism>
<dbReference type="AlphaFoldDB" id="A0A8I0DT74"/>
<dbReference type="SUPFAM" id="SSF52540">
    <property type="entry name" value="P-loop containing nucleoside triphosphate hydrolases"/>
    <property type="match status" value="1"/>
</dbReference>
<keyword evidence="3" id="KW-1185">Reference proteome</keyword>
<keyword evidence="1" id="KW-0812">Transmembrane</keyword>
<feature type="transmembrane region" description="Helical" evidence="1">
    <location>
        <begin position="6"/>
        <end position="32"/>
    </location>
</feature>
<sequence length="774" mass="91338">MKKCKLYFQISIIVGLIIICILFSCGTIYYLYKNDSGNAGVFATLIGILLTLILTFWTYLFDKSHKSTLIEQYLNDEHFVDREMEYIKLLNLIQNEPDRIIYINGRFGMGKTLFMKMSCDRINFTDKKKWKSYAAFYYNNNRTKTIIQALSNKFCGHSNASVTDISQQLNNATLKKNCILFIDNIYEIDLLECTEVAKAFINCKKSNQVIIAVDSNDDDFHICPSKFGENEIKLLAISYNTEIEKEDRKKISILSNGYPVYARYSVEAYTKGIKITDYRNLENYIEKLIYSLNDLEKRSLSLIICLSQFLQDGIKEKAIYGIDNRITQPIIKRLSTYSLINVQRNKIYADKLISLKCLDFLSNYKNESYKKIYQYYKRFSSVSYIALFAALKSDFKYDYALIKKILHDQYVNNNFYLLIDLGELEVNGQINSNLYEDKECWIYIRYYYLKALLELGLYNKAREVVDNCDNQFNLLNINSNITFEYQYLLADLDHLTNYFQNAISFSQALLKKSSTIDQKIKCQYLYAHCLRHIGEDLNLAFTVFSDLAKSTSYKNDKIRIRSIYSAASIKMFQRDKNYNYKNSFETINEIICNDDKNEIWKPYVIRHKAIYEYKICKDPYMAEKTLREAINLLEVTSLRIKYDIYFELAEVYRIYDNKLNNYEKSLAFYSEAEQFAKRVHDYNLQSNSQLGIMLLNLKYGYEINIEMLRTIIIETRNLNLNINYNYAIYIKYIIANEAIPKELSLYWKKMQYSDLLFYSSKSKSEKYNLKLTVM</sequence>
<evidence type="ECO:0000256" key="1">
    <source>
        <dbReference type="SAM" id="Phobius"/>
    </source>
</evidence>
<name>A0A8I0DT74_9FIRM</name>
<dbReference type="EMBL" id="JACOOX010000001">
    <property type="protein sequence ID" value="MBC5661675.1"/>
    <property type="molecule type" value="Genomic_DNA"/>
</dbReference>
<evidence type="ECO:0000313" key="3">
    <source>
        <dbReference type="Proteomes" id="UP000615234"/>
    </source>
</evidence>
<gene>
    <name evidence="2" type="ORF">H8S09_02000</name>
</gene>
<evidence type="ECO:0000313" key="2">
    <source>
        <dbReference type="EMBL" id="MBC5661675.1"/>
    </source>
</evidence>
<keyword evidence="1" id="KW-0472">Membrane</keyword>
<dbReference type="RefSeq" id="WP_186847274.1">
    <property type="nucleotide sequence ID" value="NZ_JACOOX010000001.1"/>
</dbReference>
<keyword evidence="1" id="KW-1133">Transmembrane helix</keyword>
<reference evidence="2 3" key="1">
    <citation type="submission" date="2020-08" db="EMBL/GenBank/DDBJ databases">
        <title>Genome public.</title>
        <authorList>
            <person name="Liu C."/>
            <person name="Sun Q."/>
        </authorList>
    </citation>
    <scope>NUCLEOTIDE SEQUENCE [LARGE SCALE GENOMIC DNA]</scope>
    <source>
        <strain evidence="2 3">NSJ-10</strain>
    </source>
</reference>
<accession>A0A8I0DT74</accession>
<protein>
    <submittedName>
        <fullName evidence="2">AAA family ATPase</fullName>
    </submittedName>
</protein>
<dbReference type="Proteomes" id="UP000615234">
    <property type="component" value="Unassembled WGS sequence"/>
</dbReference>
<dbReference type="PROSITE" id="PS51257">
    <property type="entry name" value="PROKAR_LIPOPROTEIN"/>
    <property type="match status" value="1"/>
</dbReference>